<dbReference type="AlphaFoldDB" id="A0A2I0KR69"/>
<sequence length="226" mass="25658">MPPRRTANQRRVAEEDELDRRIEQIIDIRLVVALECRLDMVVDRLGEKIGALMEGRHEVDPRRGRVPNPTTDLEVVEYDSYSEGDATKYVGGDHRRDRLPTAEIDQRRWEMGLRTDISNSKGARSRRIFVAGGDGEPEFDEEEEIVTGDGMPNLEWLKKGGDILDNDDSRTNSLNLGENDAAEDKLANWYLEKNGSDDPVSRETASGAKLTAFGYEKMRFKTNFIV</sequence>
<dbReference type="EMBL" id="PGOL01000429">
    <property type="protein sequence ID" value="PKI70783.1"/>
    <property type="molecule type" value="Genomic_DNA"/>
</dbReference>
<name>A0A2I0KR69_PUNGR</name>
<dbReference type="Proteomes" id="UP000233551">
    <property type="component" value="Unassembled WGS sequence"/>
</dbReference>
<proteinExistence type="predicted"/>
<organism evidence="1 2">
    <name type="scientific">Punica granatum</name>
    <name type="common">Pomegranate</name>
    <dbReference type="NCBI Taxonomy" id="22663"/>
    <lineage>
        <taxon>Eukaryota</taxon>
        <taxon>Viridiplantae</taxon>
        <taxon>Streptophyta</taxon>
        <taxon>Embryophyta</taxon>
        <taxon>Tracheophyta</taxon>
        <taxon>Spermatophyta</taxon>
        <taxon>Magnoliopsida</taxon>
        <taxon>eudicotyledons</taxon>
        <taxon>Gunneridae</taxon>
        <taxon>Pentapetalae</taxon>
        <taxon>rosids</taxon>
        <taxon>malvids</taxon>
        <taxon>Myrtales</taxon>
        <taxon>Lythraceae</taxon>
        <taxon>Punica</taxon>
    </lineage>
</organism>
<protein>
    <recommendedName>
        <fullName evidence="3">PRP1 splicing factor N-terminal domain-containing protein</fullName>
    </recommendedName>
</protein>
<comment type="caution">
    <text evidence="1">The sequence shown here is derived from an EMBL/GenBank/DDBJ whole genome shotgun (WGS) entry which is preliminary data.</text>
</comment>
<keyword evidence="2" id="KW-1185">Reference proteome</keyword>
<evidence type="ECO:0000313" key="2">
    <source>
        <dbReference type="Proteomes" id="UP000233551"/>
    </source>
</evidence>
<evidence type="ECO:0000313" key="1">
    <source>
        <dbReference type="EMBL" id="PKI70783.1"/>
    </source>
</evidence>
<gene>
    <name evidence="1" type="ORF">CRG98_008813</name>
</gene>
<accession>A0A2I0KR69</accession>
<evidence type="ECO:0008006" key="3">
    <source>
        <dbReference type="Google" id="ProtNLM"/>
    </source>
</evidence>
<reference evidence="1 2" key="1">
    <citation type="submission" date="2017-11" db="EMBL/GenBank/DDBJ databases">
        <title>De-novo sequencing of pomegranate (Punica granatum L.) genome.</title>
        <authorList>
            <person name="Akparov Z."/>
            <person name="Amiraslanov A."/>
            <person name="Hajiyeva S."/>
            <person name="Abbasov M."/>
            <person name="Kaur K."/>
            <person name="Hamwieh A."/>
            <person name="Solovyev V."/>
            <person name="Salamov A."/>
            <person name="Braich B."/>
            <person name="Kosarev P."/>
            <person name="Mahmoud A."/>
            <person name="Hajiyev E."/>
            <person name="Babayeva S."/>
            <person name="Izzatullayeva V."/>
            <person name="Mammadov A."/>
            <person name="Mammadov A."/>
            <person name="Sharifova S."/>
            <person name="Ojaghi J."/>
            <person name="Eynullazada K."/>
            <person name="Bayramov B."/>
            <person name="Abdulazimova A."/>
            <person name="Shahmuradov I."/>
        </authorList>
    </citation>
    <scope>NUCLEOTIDE SEQUENCE [LARGE SCALE GENOMIC DNA]</scope>
    <source>
        <strain evidence="2">cv. AG2017</strain>
        <tissue evidence="1">Leaf</tissue>
    </source>
</reference>